<dbReference type="Pfam" id="PF21822">
    <property type="entry name" value="Phage_TAC_15"/>
    <property type="match status" value="1"/>
</dbReference>
<accession>A0A6I2QXY7</accession>
<dbReference type="Proteomes" id="UP000434475">
    <property type="component" value="Unassembled WGS sequence"/>
</dbReference>
<gene>
    <name evidence="1" type="ORF">GKE97_05925</name>
</gene>
<dbReference type="AlphaFoldDB" id="A0A6I2QXY7"/>
<protein>
    <submittedName>
        <fullName evidence="1">Uncharacterized protein</fullName>
    </submittedName>
</protein>
<evidence type="ECO:0000313" key="2">
    <source>
        <dbReference type="Proteomes" id="UP000434475"/>
    </source>
</evidence>
<evidence type="ECO:0000313" key="1">
    <source>
        <dbReference type="EMBL" id="MSB19054.1"/>
    </source>
</evidence>
<reference evidence="1 2" key="1">
    <citation type="journal article" date="2019" name="Nat. Med.">
        <title>A library of human gut bacterial isolates paired with longitudinal multiomics data enables mechanistic microbiome research.</title>
        <authorList>
            <person name="Poyet M."/>
            <person name="Groussin M."/>
            <person name="Gibbons S.M."/>
            <person name="Avila-Pacheco J."/>
            <person name="Jiang X."/>
            <person name="Kearney S.M."/>
            <person name="Perrotta A.R."/>
            <person name="Berdy B."/>
            <person name="Zhao S."/>
            <person name="Lieberman T.D."/>
            <person name="Swanson P.K."/>
            <person name="Smith M."/>
            <person name="Roesemann S."/>
            <person name="Alexander J.E."/>
            <person name="Rich S.A."/>
            <person name="Livny J."/>
            <person name="Vlamakis H."/>
            <person name="Clish C."/>
            <person name="Bullock K."/>
            <person name="Deik A."/>
            <person name="Scott J."/>
            <person name="Pierce K.A."/>
            <person name="Xavier R.J."/>
            <person name="Alm E.J."/>
        </authorList>
    </citation>
    <scope>NUCLEOTIDE SEQUENCE [LARGE SCALE GENOMIC DNA]</scope>
    <source>
        <strain evidence="1 2">BIOML-A2</strain>
    </source>
</reference>
<dbReference type="EMBL" id="WKPR01000004">
    <property type="protein sequence ID" value="MSB19054.1"/>
    <property type="molecule type" value="Genomic_DNA"/>
</dbReference>
<name>A0A6I2QXY7_FLAPL</name>
<organism evidence="1 2">
    <name type="scientific">Flavonifractor plautii</name>
    <name type="common">Fusobacterium plautii</name>
    <dbReference type="NCBI Taxonomy" id="292800"/>
    <lineage>
        <taxon>Bacteria</taxon>
        <taxon>Bacillati</taxon>
        <taxon>Bacillota</taxon>
        <taxon>Clostridia</taxon>
        <taxon>Eubacteriales</taxon>
        <taxon>Oscillospiraceae</taxon>
        <taxon>Flavonifractor</taxon>
    </lineage>
</organism>
<dbReference type="InterPro" id="IPR049156">
    <property type="entry name" value="Phage_chap_TAC_15-like"/>
</dbReference>
<comment type="caution">
    <text evidence="1">The sequence shown here is derived from an EMBL/GenBank/DDBJ whole genome shotgun (WGS) entry which is preliminary data.</text>
</comment>
<proteinExistence type="predicted"/>
<dbReference type="RefSeq" id="WP_172697415.1">
    <property type="nucleotide sequence ID" value="NZ_JADMVC010000001.1"/>
</dbReference>
<sequence>MKRLTPVVKEIGDNKFYIRPFSAFTAANMTGDLANVATPILAAIAPLVVKAVGSEDKKVLDTDVAEMAPSMQGAFSGLSGDKLERLSMKLLIEHQNISVETPESEKAKLLTKDLADELFCGEVEDMFVLMWYVIQVNFSGFFKKLAARFGLVGDLFQKAQTTQNTAPLT</sequence>